<feature type="transmembrane region" description="Helical" evidence="1">
    <location>
        <begin position="52"/>
        <end position="70"/>
    </location>
</feature>
<proteinExistence type="predicted"/>
<comment type="caution">
    <text evidence="2">The sequence shown here is derived from an EMBL/GenBank/DDBJ whole genome shotgun (WGS) entry which is preliminary data.</text>
</comment>
<keyword evidence="1" id="KW-0812">Transmembrane</keyword>
<evidence type="ECO:0000313" key="3">
    <source>
        <dbReference type="Proteomes" id="UP000824141"/>
    </source>
</evidence>
<sequence>MTGGKKDEFLFQVSILVTAFLLWAIRRRSAELGSSDFVFALVASGRGDTDCGVPYFVLASVLFGALSHVVPQYRETVGGKPEISQSLE</sequence>
<dbReference type="Proteomes" id="UP000824141">
    <property type="component" value="Unassembled WGS sequence"/>
</dbReference>
<reference evidence="2" key="1">
    <citation type="submission" date="2020-10" db="EMBL/GenBank/DDBJ databases">
        <authorList>
            <person name="Gilroy R."/>
        </authorList>
    </citation>
    <scope>NUCLEOTIDE SEQUENCE</scope>
    <source>
        <strain evidence="2">6086</strain>
    </source>
</reference>
<keyword evidence="1" id="KW-0472">Membrane</keyword>
<dbReference type="AlphaFoldDB" id="A0A9D1FQU2"/>
<organism evidence="2 3">
    <name type="scientific">Candidatus Caccousia stercoris</name>
    <dbReference type="NCBI Taxonomy" id="2840723"/>
    <lineage>
        <taxon>Bacteria</taxon>
        <taxon>Bacillati</taxon>
        <taxon>Bacillota</taxon>
        <taxon>Clostridia</taxon>
        <taxon>Eubacteriales</taxon>
        <taxon>Oscillospiraceae</taxon>
        <taxon>Oscillospiraceae incertae sedis</taxon>
        <taxon>Candidatus Caccousia</taxon>
    </lineage>
</organism>
<accession>A0A9D1FQU2</accession>
<name>A0A9D1FQU2_9FIRM</name>
<gene>
    <name evidence="2" type="ORF">IAD03_02250</name>
</gene>
<reference evidence="2" key="2">
    <citation type="journal article" date="2021" name="PeerJ">
        <title>Extensive microbial diversity within the chicken gut microbiome revealed by metagenomics and culture.</title>
        <authorList>
            <person name="Gilroy R."/>
            <person name="Ravi A."/>
            <person name="Getino M."/>
            <person name="Pursley I."/>
            <person name="Horton D.L."/>
            <person name="Alikhan N.F."/>
            <person name="Baker D."/>
            <person name="Gharbi K."/>
            <person name="Hall N."/>
            <person name="Watson M."/>
            <person name="Adriaenssens E.M."/>
            <person name="Foster-Nyarko E."/>
            <person name="Jarju S."/>
            <person name="Secka A."/>
            <person name="Antonio M."/>
            <person name="Oren A."/>
            <person name="Chaudhuri R.R."/>
            <person name="La Ragione R."/>
            <person name="Hildebrand F."/>
            <person name="Pallen M.J."/>
        </authorList>
    </citation>
    <scope>NUCLEOTIDE SEQUENCE</scope>
    <source>
        <strain evidence="2">6086</strain>
    </source>
</reference>
<evidence type="ECO:0000313" key="2">
    <source>
        <dbReference type="EMBL" id="HIS78169.1"/>
    </source>
</evidence>
<feature type="transmembrane region" description="Helical" evidence="1">
    <location>
        <begin position="9"/>
        <end position="25"/>
    </location>
</feature>
<evidence type="ECO:0000256" key="1">
    <source>
        <dbReference type="SAM" id="Phobius"/>
    </source>
</evidence>
<keyword evidence="1" id="KW-1133">Transmembrane helix</keyword>
<protein>
    <submittedName>
        <fullName evidence="2">Uncharacterized protein</fullName>
    </submittedName>
</protein>
<dbReference type="EMBL" id="DVJM01000032">
    <property type="protein sequence ID" value="HIS78169.1"/>
    <property type="molecule type" value="Genomic_DNA"/>
</dbReference>